<comment type="caution">
    <text evidence="2">The sequence shown here is derived from an EMBL/GenBank/DDBJ whole genome shotgun (WGS) entry which is preliminary data.</text>
</comment>
<dbReference type="EMBL" id="VEPZ02000032">
    <property type="protein sequence ID" value="KAE8735709.1"/>
    <property type="molecule type" value="Genomic_DNA"/>
</dbReference>
<dbReference type="SUPFAM" id="SSF56219">
    <property type="entry name" value="DNase I-like"/>
    <property type="match status" value="1"/>
</dbReference>
<proteinExistence type="predicted"/>
<dbReference type="Gene3D" id="3.60.10.10">
    <property type="entry name" value="Endonuclease/exonuclease/phosphatase"/>
    <property type="match status" value="1"/>
</dbReference>
<keyword evidence="3" id="KW-1185">Reference proteome</keyword>
<evidence type="ECO:0000313" key="2">
    <source>
        <dbReference type="EMBL" id="KAE8735709.1"/>
    </source>
</evidence>
<dbReference type="Proteomes" id="UP000436088">
    <property type="component" value="Unassembled WGS sequence"/>
</dbReference>
<evidence type="ECO:0000313" key="3">
    <source>
        <dbReference type="Proteomes" id="UP000436088"/>
    </source>
</evidence>
<dbReference type="InterPro" id="IPR046757">
    <property type="entry name" value="YL1_N"/>
</dbReference>
<sequence length="640" mass="73372">MTQEEMLLEAAQTEIMNLRNLERVLVRDEEVKKRAIIHKAVYSGPQSYSYLEFSKGLTFDSELSTTLPPCKLVDSEVGVSALKDSIANEELIYLAGVRRVGINPTTLDKGLGRKENARVVRNVVINRKPSVLFLQETRVELVRPSMLRKLGGKNLSGFAVSSSEGASGGILSLWDENWFISQVYQISFRFVAIKGMIKKSKEECCFLNVYGPTIESEKEAFFEELLSFIGTMDCPLCEGGSSLSMVNLALAGGSFTWCNNREVHSFVRVDRLLVNDNFLLLFSDIVQVLLPKSISDHNAVALEISQVNWGLKPFKLFNYPMDEVRFQDMLEVKIKKVNRGKRRGIESILKELKEVIKSWSNNNRMQLPRMIENLEKSISERETEIQGNTLALMESIARELWSLYKKDEQIWFQKSRPKWIQDSDRNSRYFYQYASNRERVSALKDLEVNGNLVSDPEQIKSSILEYFKKAYNLKPTLEVEHMDLHFYRLSKEQCFVLERSFSEDEIWEAIASSDNNKVPGPDGLNMGFFKRFWPLLKEDILKFFKDFYSEKKLGKGVNHSFITLIPKKTNLVGIEEYRPISLVGGLYKILSKVLSRRLRVCKDSLIGPLQFAFVPGIQICDCSFIANGGIDYWRIISIVL</sequence>
<gene>
    <name evidence="2" type="ORF">F3Y22_tig00000340pilonHSYRG01332</name>
</gene>
<dbReference type="AlphaFoldDB" id="A0A6A3D937"/>
<dbReference type="InterPro" id="IPR036691">
    <property type="entry name" value="Endo/exonu/phosph_ase_sf"/>
</dbReference>
<accession>A0A6A3D937</accession>
<name>A0A6A3D937_HIBSY</name>
<protein>
    <recommendedName>
        <fullName evidence="1">Vps72/YL1 N-terminal domain-containing protein</fullName>
    </recommendedName>
</protein>
<evidence type="ECO:0000259" key="1">
    <source>
        <dbReference type="Pfam" id="PF05764"/>
    </source>
</evidence>
<dbReference type="PANTHER" id="PTHR31635">
    <property type="entry name" value="REVERSE TRANSCRIPTASE DOMAIN-CONTAINING PROTEIN-RELATED"/>
    <property type="match status" value="1"/>
</dbReference>
<feature type="domain" description="Vps72/YL1 N-terminal" evidence="1">
    <location>
        <begin position="1"/>
        <end position="45"/>
    </location>
</feature>
<dbReference type="PANTHER" id="PTHR31635:SF196">
    <property type="entry name" value="REVERSE TRANSCRIPTASE DOMAIN-CONTAINING PROTEIN-RELATED"/>
    <property type="match status" value="1"/>
</dbReference>
<organism evidence="2 3">
    <name type="scientific">Hibiscus syriacus</name>
    <name type="common">Rose of Sharon</name>
    <dbReference type="NCBI Taxonomy" id="106335"/>
    <lineage>
        <taxon>Eukaryota</taxon>
        <taxon>Viridiplantae</taxon>
        <taxon>Streptophyta</taxon>
        <taxon>Embryophyta</taxon>
        <taxon>Tracheophyta</taxon>
        <taxon>Spermatophyta</taxon>
        <taxon>Magnoliopsida</taxon>
        <taxon>eudicotyledons</taxon>
        <taxon>Gunneridae</taxon>
        <taxon>Pentapetalae</taxon>
        <taxon>rosids</taxon>
        <taxon>malvids</taxon>
        <taxon>Malvales</taxon>
        <taxon>Malvaceae</taxon>
        <taxon>Malvoideae</taxon>
        <taxon>Hibiscus</taxon>
    </lineage>
</organism>
<reference evidence="2" key="1">
    <citation type="submission" date="2019-09" db="EMBL/GenBank/DDBJ databases">
        <title>Draft genome information of white flower Hibiscus syriacus.</title>
        <authorList>
            <person name="Kim Y.-M."/>
        </authorList>
    </citation>
    <scope>NUCLEOTIDE SEQUENCE [LARGE SCALE GENOMIC DNA]</scope>
    <source>
        <strain evidence="2">YM2019G1</strain>
    </source>
</reference>
<dbReference type="Pfam" id="PF05764">
    <property type="entry name" value="YL1"/>
    <property type="match status" value="1"/>
</dbReference>